<protein>
    <submittedName>
        <fullName evidence="2">Protein phosphatase</fullName>
    </submittedName>
</protein>
<dbReference type="InterPro" id="IPR036457">
    <property type="entry name" value="PPM-type-like_dom_sf"/>
</dbReference>
<reference evidence="2 3" key="1">
    <citation type="submission" date="2022-06" db="EMBL/GenBank/DDBJ databases">
        <title>Genomic Encyclopedia of Archaeal and Bacterial Type Strains, Phase II (KMG-II): from individual species to whole genera.</title>
        <authorList>
            <person name="Goeker M."/>
        </authorList>
    </citation>
    <scope>NUCLEOTIDE SEQUENCE [LARGE SCALE GENOMIC DNA]</scope>
    <source>
        <strain evidence="2 3">DSM 44255</strain>
    </source>
</reference>
<name>A0ABT1I8Z9_9PSEU</name>
<evidence type="ECO:0000259" key="1">
    <source>
        <dbReference type="SMART" id="SM00332"/>
    </source>
</evidence>
<evidence type="ECO:0000313" key="2">
    <source>
        <dbReference type="EMBL" id="MCP2269109.1"/>
    </source>
</evidence>
<dbReference type="SMART" id="SM00332">
    <property type="entry name" value="PP2Cc"/>
    <property type="match status" value="1"/>
</dbReference>
<dbReference type="Gene3D" id="3.60.40.10">
    <property type="entry name" value="PPM-type phosphatase domain"/>
    <property type="match status" value="1"/>
</dbReference>
<dbReference type="SUPFAM" id="SSF81606">
    <property type="entry name" value="PP2C-like"/>
    <property type="match status" value="1"/>
</dbReference>
<evidence type="ECO:0000313" key="3">
    <source>
        <dbReference type="Proteomes" id="UP001205185"/>
    </source>
</evidence>
<dbReference type="EMBL" id="JAMTCO010000004">
    <property type="protein sequence ID" value="MCP2269109.1"/>
    <property type="molecule type" value="Genomic_DNA"/>
</dbReference>
<accession>A0ABT1I8Z9</accession>
<dbReference type="RefSeq" id="WP_253886128.1">
    <property type="nucleotide sequence ID" value="NZ_BAAAVB010000016.1"/>
</dbReference>
<dbReference type="Proteomes" id="UP001205185">
    <property type="component" value="Unassembled WGS sequence"/>
</dbReference>
<proteinExistence type="predicted"/>
<gene>
    <name evidence="2" type="ORF">LV75_001597</name>
</gene>
<comment type="caution">
    <text evidence="2">The sequence shown here is derived from an EMBL/GenBank/DDBJ whole genome shotgun (WGS) entry which is preliminary data.</text>
</comment>
<dbReference type="InterPro" id="IPR001932">
    <property type="entry name" value="PPM-type_phosphatase-like_dom"/>
</dbReference>
<organism evidence="2 3">
    <name type="scientific">Actinokineospora diospyrosa</name>
    <dbReference type="NCBI Taxonomy" id="103728"/>
    <lineage>
        <taxon>Bacteria</taxon>
        <taxon>Bacillati</taxon>
        <taxon>Actinomycetota</taxon>
        <taxon>Actinomycetes</taxon>
        <taxon>Pseudonocardiales</taxon>
        <taxon>Pseudonocardiaceae</taxon>
        <taxon>Actinokineospora</taxon>
    </lineage>
</organism>
<keyword evidence="3" id="KW-1185">Reference proteome</keyword>
<feature type="domain" description="PPM-type phosphatase" evidence="1">
    <location>
        <begin position="1"/>
        <end position="203"/>
    </location>
</feature>
<sequence>MDWHLAGTQGNRRFNADAAASSTLGDTVVLALADGIGDTPEAALAARTATAAATKVGWSPLEGVLAAQRALRSLPTGDCVLVVAHVTPTGYRVAWVGDTRAYTWDGRLTQLTTDHTVAQYFLTRGVTVAAHLANVVTASVRTVEREAIGTVDTYQAATLLLTTDGVHKGLSADRIAALAGGEDAAAALVAASAATDNATAIVLHGHTSVVTQALAVA</sequence>